<dbReference type="InterPro" id="IPR013784">
    <property type="entry name" value="Carb-bd-like_fold"/>
</dbReference>
<evidence type="ECO:0000313" key="3">
    <source>
        <dbReference type="EMBL" id="WKN34049.1"/>
    </source>
</evidence>
<dbReference type="SUPFAM" id="SSF49452">
    <property type="entry name" value="Starch-binding domain-like"/>
    <property type="match status" value="2"/>
</dbReference>
<dbReference type="PANTHER" id="PTHR36842">
    <property type="entry name" value="PROTEIN TOLB HOMOLOG"/>
    <property type="match status" value="1"/>
</dbReference>
<evidence type="ECO:0000259" key="2">
    <source>
        <dbReference type="PROSITE" id="PS50853"/>
    </source>
</evidence>
<accession>A0AA49GMZ0</accession>
<protein>
    <submittedName>
        <fullName evidence="3">Carboxypeptidase regulatory-like domain-containing protein</fullName>
    </submittedName>
</protein>
<dbReference type="InterPro" id="IPR036116">
    <property type="entry name" value="FN3_sf"/>
</dbReference>
<dbReference type="Pfam" id="PF07676">
    <property type="entry name" value="PD40"/>
    <property type="match status" value="1"/>
</dbReference>
<dbReference type="Gene3D" id="2.120.10.30">
    <property type="entry name" value="TolB, C-terminal domain"/>
    <property type="match status" value="1"/>
</dbReference>
<dbReference type="Gene3D" id="2.60.40.10">
    <property type="entry name" value="Immunoglobulins"/>
    <property type="match status" value="1"/>
</dbReference>
<comment type="similarity">
    <text evidence="1">Belongs to the TolB family.</text>
</comment>
<dbReference type="Pfam" id="PF13620">
    <property type="entry name" value="CarboxypepD_reg"/>
    <property type="match status" value="1"/>
</dbReference>
<dbReference type="Gene3D" id="2.60.40.1120">
    <property type="entry name" value="Carboxypeptidase-like, regulatory domain"/>
    <property type="match status" value="2"/>
</dbReference>
<dbReference type="EMBL" id="CP120682">
    <property type="protein sequence ID" value="WKN34049.1"/>
    <property type="molecule type" value="Genomic_DNA"/>
</dbReference>
<dbReference type="PROSITE" id="PS51257">
    <property type="entry name" value="PROKAR_LIPOPROTEIN"/>
    <property type="match status" value="1"/>
</dbReference>
<dbReference type="AlphaFoldDB" id="A0AA49GMZ0"/>
<dbReference type="SUPFAM" id="SSF49265">
    <property type="entry name" value="Fibronectin type III"/>
    <property type="match status" value="1"/>
</dbReference>
<dbReference type="InterPro" id="IPR011659">
    <property type="entry name" value="WD40"/>
</dbReference>
<feature type="domain" description="Fibronectin type-III" evidence="2">
    <location>
        <begin position="201"/>
        <end position="296"/>
    </location>
</feature>
<sequence length="577" mass="63421">MPHLRTLVSFLSLCLLLACQEDTIDVINFAQIEGQITTEDGSPLAGAQLSTIPATSISLTDSSGGFQLESLPAGEYTLVAEKSGYQEKSLKMVLDPEQVATLAITLMPSAKKHGQLSGILRDAITQSSVTGASLTTKPATTVLLTDAEGAFRLDSLATGTYTLYVEKVGYQPDSVAVAITESKPTNIQLMLTPQVGNATTVPVAPFPAQDAEGQPTELTLAWQLVNSQPDAAIRYDVVLYRADDPAGQTVATNLTDTSFSVSGLEYETTYFWQVTAQDLQGQRTASALWNFRTEPFPETVFLYTQRVEGDYEIFSANAERDRIIRLTHQVGYDAFPQFSPDRQWVAYTSQTFEGPQLFIMDKRGKQNQQITQLPVAGYHNFGSGFCWSPDGGQLLYSHYNKLYRINRDGTNLTLIATASEGKHFKAVDWSGVTHKIVVQVVGSDINQSELYLMNEDGSNSELMVEDLPGRTESPSFSIDGKELLYTHDVSGFEEAAGRQLNAQVFRFKLETKEATLISTDKPEGTNDLRPRFSPNGAYIIFENTSNQPGTEKNIWVMGSDGAERQRLLDQAESPDWG</sequence>
<evidence type="ECO:0000256" key="1">
    <source>
        <dbReference type="ARBA" id="ARBA00009820"/>
    </source>
</evidence>
<keyword evidence="3" id="KW-0378">Hydrolase</keyword>
<dbReference type="GO" id="GO:0030246">
    <property type="term" value="F:carbohydrate binding"/>
    <property type="evidence" value="ECO:0007669"/>
    <property type="project" value="InterPro"/>
</dbReference>
<dbReference type="Pfam" id="PF13715">
    <property type="entry name" value="CarbopepD_reg_2"/>
    <property type="match status" value="1"/>
</dbReference>
<keyword evidence="3" id="KW-0645">Protease</keyword>
<organism evidence="3">
    <name type="scientific">Roseihalotalea indica</name>
    <dbReference type="NCBI Taxonomy" id="2867963"/>
    <lineage>
        <taxon>Bacteria</taxon>
        <taxon>Pseudomonadati</taxon>
        <taxon>Bacteroidota</taxon>
        <taxon>Cytophagia</taxon>
        <taxon>Cytophagales</taxon>
        <taxon>Catalimonadaceae</taxon>
        <taxon>Roseihalotalea</taxon>
    </lineage>
</organism>
<dbReference type="InterPro" id="IPR003961">
    <property type="entry name" value="FN3_dom"/>
</dbReference>
<keyword evidence="3" id="KW-0121">Carboxypeptidase</keyword>
<dbReference type="PROSITE" id="PS50853">
    <property type="entry name" value="FN3"/>
    <property type="match status" value="1"/>
</dbReference>
<reference evidence="3" key="2">
    <citation type="journal article" date="2024" name="Antonie Van Leeuwenhoek">
        <title>Roseihalotalea indica gen. nov., sp. nov., a halophilic Bacteroidetes from mesopelagic Southwest Indian Ocean with higher carbohydrate metabolic potential.</title>
        <authorList>
            <person name="Chen B."/>
            <person name="Zhang M."/>
            <person name="Lin D."/>
            <person name="Ye J."/>
            <person name="Tang K."/>
        </authorList>
    </citation>
    <scope>NUCLEOTIDE SEQUENCE</scope>
    <source>
        <strain evidence="3">TK19036</strain>
    </source>
</reference>
<name>A0AA49GMZ0_9BACT</name>
<dbReference type="PANTHER" id="PTHR36842:SF1">
    <property type="entry name" value="PROTEIN TOLB"/>
    <property type="match status" value="1"/>
</dbReference>
<dbReference type="CDD" id="cd00063">
    <property type="entry name" value="FN3"/>
    <property type="match status" value="1"/>
</dbReference>
<proteinExistence type="inferred from homology"/>
<dbReference type="InterPro" id="IPR011042">
    <property type="entry name" value="6-blade_b-propeller_TolB-like"/>
</dbReference>
<dbReference type="SUPFAM" id="SSF82171">
    <property type="entry name" value="DPP6 N-terminal domain-like"/>
    <property type="match status" value="1"/>
</dbReference>
<dbReference type="GO" id="GO:0004180">
    <property type="term" value="F:carboxypeptidase activity"/>
    <property type="evidence" value="ECO:0007669"/>
    <property type="project" value="UniProtKB-KW"/>
</dbReference>
<gene>
    <name evidence="3" type="ORF">K4G66_16840</name>
</gene>
<dbReference type="InterPro" id="IPR013783">
    <property type="entry name" value="Ig-like_fold"/>
</dbReference>
<reference evidence="3" key="1">
    <citation type="journal article" date="2023" name="Comput. Struct. Biotechnol. J.">
        <title>Discovery of a novel marine Bacteroidetes with a rich repertoire of carbohydrate-active enzymes.</title>
        <authorList>
            <person name="Chen B."/>
            <person name="Liu G."/>
            <person name="Chen Q."/>
            <person name="Wang H."/>
            <person name="Liu L."/>
            <person name="Tang K."/>
        </authorList>
    </citation>
    <scope>NUCLEOTIDE SEQUENCE</scope>
    <source>
        <strain evidence="3">TK19036</strain>
    </source>
</reference>